<dbReference type="SUPFAM" id="SSF52218">
    <property type="entry name" value="Flavoproteins"/>
    <property type="match status" value="1"/>
</dbReference>
<feature type="domain" description="Flavodoxin-like" evidence="1">
    <location>
        <begin position="3"/>
        <end position="163"/>
    </location>
</feature>
<organism evidence="2 3">
    <name type="scientific">Kitasatospora cineracea</name>
    <dbReference type="NCBI Taxonomy" id="88074"/>
    <lineage>
        <taxon>Bacteria</taxon>
        <taxon>Bacillati</taxon>
        <taxon>Actinomycetota</taxon>
        <taxon>Actinomycetes</taxon>
        <taxon>Kitasatosporales</taxon>
        <taxon>Streptomycetaceae</taxon>
        <taxon>Kitasatospora</taxon>
    </lineage>
</organism>
<dbReference type="InterPro" id="IPR029039">
    <property type="entry name" value="Flavoprotein-like_sf"/>
</dbReference>
<dbReference type="InterPro" id="IPR001226">
    <property type="entry name" value="Flavodoxin_CS"/>
</dbReference>
<dbReference type="GO" id="GO:0009055">
    <property type="term" value="F:electron transfer activity"/>
    <property type="evidence" value="ECO:0007669"/>
    <property type="project" value="InterPro"/>
</dbReference>
<dbReference type="PROSITE" id="PS50902">
    <property type="entry name" value="FLAVODOXIN_LIKE"/>
    <property type="match status" value="1"/>
</dbReference>
<proteinExistence type="predicted"/>
<name>A0A3N4RRD2_9ACTN</name>
<comment type="caution">
    <text evidence="2">The sequence shown here is derived from an EMBL/GenBank/DDBJ whole genome shotgun (WGS) entry which is preliminary data.</text>
</comment>
<protein>
    <submittedName>
        <fullName evidence="2">Flavodoxin-like protein</fullName>
    </submittedName>
</protein>
<evidence type="ECO:0000259" key="1">
    <source>
        <dbReference type="PROSITE" id="PS50902"/>
    </source>
</evidence>
<gene>
    <name evidence="2" type="ORF">EDD38_4300</name>
</gene>
<dbReference type="Proteomes" id="UP000266906">
    <property type="component" value="Unassembled WGS sequence"/>
</dbReference>
<dbReference type="AlphaFoldDB" id="A0A3N4RRD2"/>
<evidence type="ECO:0000313" key="3">
    <source>
        <dbReference type="Proteomes" id="UP000266906"/>
    </source>
</evidence>
<dbReference type="Pfam" id="PF00258">
    <property type="entry name" value="Flavodoxin_1"/>
    <property type="match status" value="1"/>
</dbReference>
<dbReference type="PROSITE" id="PS00201">
    <property type="entry name" value="FLAVODOXIN"/>
    <property type="match status" value="1"/>
</dbReference>
<sequence>MRAVIVYETSYGNTGQVAAAIAEGVRRARPDAEVRCLPVAEAGARAVEGADLLVVGGPTHMRGMSTRLSRTLAAKAGAPERGPGLRSWLRALPDGGTGARAAAFDTRAGAAHAGAAADGIATRLARHHWDLAAEPAGFLVEETGGPLREGEAVRAEAWGAALV</sequence>
<reference evidence="2 3" key="1">
    <citation type="submission" date="2018-11" db="EMBL/GenBank/DDBJ databases">
        <title>Sequencing the genomes of 1000 actinobacteria strains.</title>
        <authorList>
            <person name="Klenk H.-P."/>
        </authorList>
    </citation>
    <scope>NUCLEOTIDE SEQUENCE [LARGE SCALE GENOMIC DNA]</scope>
    <source>
        <strain evidence="2 3">DSM 44781</strain>
    </source>
</reference>
<dbReference type="RefSeq" id="WP_123819154.1">
    <property type="nucleotide sequence ID" value="NZ_RKQG01000001.1"/>
</dbReference>
<dbReference type="InterPro" id="IPR008254">
    <property type="entry name" value="Flavodoxin/NO_synth"/>
</dbReference>
<dbReference type="Gene3D" id="3.40.50.360">
    <property type="match status" value="1"/>
</dbReference>
<dbReference type="GO" id="GO:0010181">
    <property type="term" value="F:FMN binding"/>
    <property type="evidence" value="ECO:0007669"/>
    <property type="project" value="InterPro"/>
</dbReference>
<evidence type="ECO:0000313" key="2">
    <source>
        <dbReference type="EMBL" id="RPE35933.1"/>
    </source>
</evidence>
<keyword evidence="3" id="KW-1185">Reference proteome</keyword>
<dbReference type="EMBL" id="RKQG01000001">
    <property type="protein sequence ID" value="RPE35933.1"/>
    <property type="molecule type" value="Genomic_DNA"/>
</dbReference>
<accession>A0A3N4RRD2</accession>